<feature type="domain" description="Malic enzyme N-terminal" evidence="9">
    <location>
        <begin position="16"/>
        <end position="149"/>
    </location>
</feature>
<reference evidence="10" key="1">
    <citation type="submission" date="2015-02" db="EMBL/GenBank/DDBJ databases">
        <title>Genome Assembly of Bacillaceae bacterium MTCC 8252.</title>
        <authorList>
            <person name="Verma A."/>
            <person name="Khatri I."/>
            <person name="Mual P."/>
            <person name="Subramanian S."/>
            <person name="Krishnamurthi S."/>
        </authorList>
    </citation>
    <scope>NUCLEOTIDE SEQUENCE [LARGE SCALE GENOMIC DNA]</scope>
    <source>
        <strain evidence="10">MTCC 8252</strain>
    </source>
</reference>
<feature type="active site" description="Proton acceptor" evidence="5">
    <location>
        <position position="92"/>
    </location>
</feature>
<accession>A0A0F5IBQ2</accession>
<accession>A0A0F5I1J5</accession>
<dbReference type="EMBL" id="JWIR02000008">
    <property type="protein sequence ID" value="KKB42760.1"/>
    <property type="molecule type" value="Genomic_DNA"/>
</dbReference>
<evidence type="ECO:0000256" key="1">
    <source>
        <dbReference type="ARBA" id="ARBA00001936"/>
    </source>
</evidence>
<evidence type="ECO:0000256" key="2">
    <source>
        <dbReference type="ARBA" id="ARBA00008785"/>
    </source>
</evidence>
<comment type="cofactor">
    <cofactor evidence="1">
        <name>Mn(2+)</name>
        <dbReference type="ChEBI" id="CHEBI:29035"/>
    </cofactor>
</comment>
<dbReference type="InterPro" id="IPR037062">
    <property type="entry name" value="Malic_N_dom_sf"/>
</dbReference>
<dbReference type="Pfam" id="PF03949">
    <property type="entry name" value="Malic_M"/>
    <property type="match status" value="1"/>
</dbReference>
<dbReference type="SMART" id="SM01274">
    <property type="entry name" value="malic"/>
    <property type="match status" value="1"/>
</dbReference>
<dbReference type="SMART" id="SM00919">
    <property type="entry name" value="Malic_M"/>
    <property type="match status" value="1"/>
</dbReference>
<dbReference type="Gene3D" id="3.40.50.720">
    <property type="entry name" value="NAD(P)-binding Rossmann-like Domain"/>
    <property type="match status" value="1"/>
</dbReference>
<evidence type="ECO:0000313" key="11">
    <source>
        <dbReference type="Proteomes" id="UP000031563"/>
    </source>
</evidence>
<dbReference type="Gene3D" id="3.40.50.10380">
    <property type="entry name" value="Malic enzyme, N-terminal domain"/>
    <property type="match status" value="1"/>
</dbReference>
<organism evidence="10 11">
    <name type="scientific">Bacillus thermotolerans</name>
    <name type="common">Quasibacillus thermotolerans</name>
    <dbReference type="NCBI Taxonomy" id="1221996"/>
    <lineage>
        <taxon>Bacteria</taxon>
        <taxon>Bacillati</taxon>
        <taxon>Bacillota</taxon>
        <taxon>Bacilli</taxon>
        <taxon>Bacillales</taxon>
        <taxon>Bacillaceae</taxon>
        <taxon>Bacillus</taxon>
    </lineage>
</organism>
<dbReference type="GO" id="GO:0016616">
    <property type="term" value="F:oxidoreductase activity, acting on the CH-OH group of donors, NAD or NADP as acceptor"/>
    <property type="evidence" value="ECO:0007669"/>
    <property type="project" value="InterPro"/>
</dbReference>
<dbReference type="SUPFAM" id="SSF51735">
    <property type="entry name" value="NAD(P)-binding Rossmann-fold domains"/>
    <property type="match status" value="1"/>
</dbReference>
<evidence type="ECO:0000256" key="6">
    <source>
        <dbReference type="PIRSR" id="PIRSR000106-2"/>
    </source>
</evidence>
<dbReference type="InterPro" id="IPR012301">
    <property type="entry name" value="Malic_N_dom"/>
</dbReference>
<dbReference type="InterPro" id="IPR046346">
    <property type="entry name" value="Aminoacid_DH-like_N_sf"/>
</dbReference>
<dbReference type="Pfam" id="PF00390">
    <property type="entry name" value="malic"/>
    <property type="match status" value="1"/>
</dbReference>
<dbReference type="PIRSF" id="PIRSF000106">
    <property type="entry name" value="ME"/>
    <property type="match status" value="1"/>
</dbReference>
<keyword evidence="3 7" id="KW-0479">Metal-binding</keyword>
<proteinExistence type="inferred from homology"/>
<feature type="binding site" evidence="7">
    <location>
        <position position="135"/>
    </location>
    <ligand>
        <name>a divalent metal cation</name>
        <dbReference type="ChEBI" id="CHEBI:60240"/>
    </ligand>
</feature>
<dbReference type="InterPro" id="IPR051674">
    <property type="entry name" value="Malate_Decarboxylase"/>
</dbReference>
<dbReference type="InterPro" id="IPR001891">
    <property type="entry name" value="Malic_OxRdtase"/>
</dbReference>
<comment type="cofactor">
    <cofactor evidence="7">
        <name>Mg(2+)</name>
        <dbReference type="ChEBI" id="CHEBI:18420"/>
    </cofactor>
    <cofactor evidence="7">
        <name>Mn(2+)</name>
        <dbReference type="ChEBI" id="CHEBI:29035"/>
    </cofactor>
    <text evidence="7">Divalent metal cations. Prefers magnesium or manganese.</text>
</comment>
<feature type="binding site" evidence="6">
    <location>
        <position position="287"/>
    </location>
    <ligand>
        <name>(S)-malate</name>
        <dbReference type="ChEBI" id="CHEBI:15589"/>
    </ligand>
</feature>
<gene>
    <name evidence="10" type="ORF">QY95_03781</name>
</gene>
<keyword evidence="11" id="KW-1185">Reference proteome</keyword>
<dbReference type="PANTHER" id="PTHR43237:SF4">
    <property type="entry name" value="NADP-DEPENDENT MALIC ENZYME"/>
    <property type="match status" value="1"/>
</dbReference>
<dbReference type="InterPro" id="IPR036291">
    <property type="entry name" value="NAD(P)-bd_dom_sf"/>
</dbReference>
<evidence type="ECO:0000256" key="4">
    <source>
        <dbReference type="ARBA" id="ARBA00023002"/>
    </source>
</evidence>
<evidence type="ECO:0000256" key="5">
    <source>
        <dbReference type="PIRSR" id="PIRSR000106-1"/>
    </source>
</evidence>
<evidence type="ECO:0000259" key="8">
    <source>
        <dbReference type="SMART" id="SM00919"/>
    </source>
</evidence>
<dbReference type="FunFam" id="3.40.50.720:FF:000095">
    <property type="entry name" value="NADP-dependent malic enzyme"/>
    <property type="match status" value="1"/>
</dbReference>
<protein>
    <submittedName>
        <fullName evidence="10">NADP-dependent malic enzyme</fullName>
    </submittedName>
</protein>
<evidence type="ECO:0000313" key="10">
    <source>
        <dbReference type="EMBL" id="KKB42760.1"/>
    </source>
</evidence>
<sequence length="418" mass="44729">MRNLKEEALAIHRKHKGKLETKAKLEVKDLEDLSLVYSPGVAEPCLAIQSDQEKLYEYTMKSNTVAVVSNGTAVLGLGNIGADASLPVMEGKSILFKNFAGVDAFPICLDLQDPEEIVQAVKAIRASFGGVNLEDIKAPDCFVIEQRLKEELDIPVFHDDQHGTAIVTFAGLINAFKLTNRTFADSKIVINGAGAAGIATAKLLYEAGVKEVIVCDTRGAIYSGRPQGMNPVKEQVASYTNPTCLNGSLADAIKDSDVFIGVSAPGVLTADMIQTMNEHPIVFAMANPIPEIEPAEAKDAGAAVIATGRSDFPNQVNNVLAFPGIFRGALDVQASDINEEMKLAAAYAIASLITDEELSENYIIPSAFDERIAPVVAAAVARAAVETGVARKHVNLEDLREKTYQLSALSAKRENMTV</sequence>
<feature type="active site" description="Proton donor" evidence="5">
    <location>
        <position position="37"/>
    </location>
</feature>
<dbReference type="GO" id="GO:0051287">
    <property type="term" value="F:NAD binding"/>
    <property type="evidence" value="ECO:0007669"/>
    <property type="project" value="InterPro"/>
</dbReference>
<name>A0A0F5I1J5_BACTR</name>
<feature type="domain" description="Malic enzyme NAD-binding" evidence="8">
    <location>
        <begin position="161"/>
        <end position="385"/>
    </location>
</feature>
<dbReference type="InterPro" id="IPR012302">
    <property type="entry name" value="Malic_NAD-bd"/>
</dbReference>
<evidence type="ECO:0000256" key="3">
    <source>
        <dbReference type="ARBA" id="ARBA00022723"/>
    </source>
</evidence>
<dbReference type="RefSeq" id="WP_039231714.1">
    <property type="nucleotide sequence ID" value="NZ_JWIR02000008.1"/>
</dbReference>
<comment type="caution">
    <text evidence="10">The sequence shown here is derived from an EMBL/GenBank/DDBJ whole genome shotgun (WGS) entry which is preliminary data.</text>
</comment>
<dbReference type="InterPro" id="IPR045213">
    <property type="entry name" value="Malic_NAD-bd_bact_type"/>
</dbReference>
<dbReference type="PANTHER" id="PTHR43237">
    <property type="entry name" value="NADP-DEPENDENT MALIC ENZYME"/>
    <property type="match status" value="1"/>
</dbReference>
<comment type="similarity">
    <text evidence="2">Belongs to the malic enzymes family.</text>
</comment>
<dbReference type="SUPFAM" id="SSF53223">
    <property type="entry name" value="Aminoacid dehydrogenase-like, N-terminal domain"/>
    <property type="match status" value="1"/>
</dbReference>
<dbReference type="GO" id="GO:0046872">
    <property type="term" value="F:metal ion binding"/>
    <property type="evidence" value="ECO:0007669"/>
    <property type="project" value="UniProtKB-KW"/>
</dbReference>
<dbReference type="FunFam" id="3.40.50.10380:FF:000003">
    <property type="entry name" value="NADP-dependent malic enzyme"/>
    <property type="match status" value="1"/>
</dbReference>
<dbReference type="Proteomes" id="UP000031563">
    <property type="component" value="Unassembled WGS sequence"/>
</dbReference>
<evidence type="ECO:0000259" key="9">
    <source>
        <dbReference type="SMART" id="SM01274"/>
    </source>
</evidence>
<dbReference type="AlphaFoldDB" id="A0A0F5I1J5"/>
<evidence type="ECO:0000256" key="7">
    <source>
        <dbReference type="PIRSR" id="PIRSR000106-3"/>
    </source>
</evidence>
<keyword evidence="4" id="KW-0560">Oxidoreductase</keyword>
<feature type="binding site" evidence="7">
    <location>
        <position position="134"/>
    </location>
    <ligand>
        <name>a divalent metal cation</name>
        <dbReference type="ChEBI" id="CHEBI:60240"/>
    </ligand>
</feature>
<feature type="binding site" evidence="7">
    <location>
        <position position="160"/>
    </location>
    <ligand>
        <name>a divalent metal cation</name>
        <dbReference type="ChEBI" id="CHEBI:60240"/>
    </ligand>
</feature>
<dbReference type="OrthoDB" id="9805787at2"/>
<dbReference type="GO" id="GO:0004470">
    <property type="term" value="F:malic enzyme activity"/>
    <property type="evidence" value="ECO:0007669"/>
    <property type="project" value="InterPro"/>
</dbReference>
<dbReference type="CDD" id="cd05311">
    <property type="entry name" value="NAD_bind_2_malic_enz"/>
    <property type="match status" value="1"/>
</dbReference>
<dbReference type="STRING" id="1221996.QY95_03781"/>
<feature type="binding site" evidence="6">
    <location>
        <position position="317"/>
    </location>
    <ligand>
        <name>(S)-malate</name>
        <dbReference type="ChEBI" id="CHEBI:15589"/>
    </ligand>
</feature>